<dbReference type="Pfam" id="PF09339">
    <property type="entry name" value="HTH_IclR"/>
    <property type="match status" value="1"/>
</dbReference>
<dbReference type="Proteomes" id="UP001501295">
    <property type="component" value="Unassembled WGS sequence"/>
</dbReference>
<dbReference type="PROSITE" id="PS51077">
    <property type="entry name" value="HTH_ICLR"/>
    <property type="match status" value="1"/>
</dbReference>
<dbReference type="Gene3D" id="1.10.10.10">
    <property type="entry name" value="Winged helix-like DNA-binding domain superfamily/Winged helix DNA-binding domain"/>
    <property type="match status" value="1"/>
</dbReference>
<dbReference type="Gene3D" id="3.30.450.40">
    <property type="match status" value="1"/>
</dbReference>
<dbReference type="InterPro" id="IPR036388">
    <property type="entry name" value="WH-like_DNA-bd_sf"/>
</dbReference>
<protein>
    <submittedName>
        <fullName evidence="7">IclR family transcriptional regulator</fullName>
    </submittedName>
</protein>
<sequence length="279" mass="30421">MFSVLKEPLGPRPAPAPRDGGVATVEKTLAILEAVAERGGATAREVSEALGFPLPTVYRLLQALVQSDYLVHLTGQHRFELGYKLDRLGVSLHRQIGIPTTVRQEVANLHRLTQTAAYFAVYRGADVVVAYVVDSPAHPRLTPLNFGFHEATHATAFGKIMLSGMSSEQRDQYLDVHGMGRLTDTTKTDRSLLYDELAHVASSGVAWEIEEFVPGMTCAATAVRNAAGMIVGSVAISAPSAELSERRRHEVERHLRDSSNVVSRYYRSGALRRASTATL</sequence>
<keyword evidence="1" id="KW-0805">Transcription regulation</keyword>
<evidence type="ECO:0000256" key="1">
    <source>
        <dbReference type="ARBA" id="ARBA00023015"/>
    </source>
</evidence>
<dbReference type="InterPro" id="IPR005471">
    <property type="entry name" value="Tscrpt_reg_IclR_N"/>
</dbReference>
<evidence type="ECO:0000259" key="5">
    <source>
        <dbReference type="PROSITE" id="PS51077"/>
    </source>
</evidence>
<dbReference type="SMART" id="SM00346">
    <property type="entry name" value="HTH_ICLR"/>
    <property type="match status" value="1"/>
</dbReference>
<dbReference type="SUPFAM" id="SSF46785">
    <property type="entry name" value="Winged helix' DNA-binding domain"/>
    <property type="match status" value="1"/>
</dbReference>
<dbReference type="PANTHER" id="PTHR30136:SF24">
    <property type="entry name" value="HTH-TYPE TRANSCRIPTIONAL REPRESSOR ALLR"/>
    <property type="match status" value="1"/>
</dbReference>
<evidence type="ECO:0000313" key="7">
    <source>
        <dbReference type="EMBL" id="GAA4684314.1"/>
    </source>
</evidence>
<evidence type="ECO:0000256" key="2">
    <source>
        <dbReference type="ARBA" id="ARBA00023125"/>
    </source>
</evidence>
<dbReference type="PROSITE" id="PS51078">
    <property type="entry name" value="ICLR_ED"/>
    <property type="match status" value="1"/>
</dbReference>
<feature type="domain" description="IclR-ED" evidence="6">
    <location>
        <begin position="84"/>
        <end position="268"/>
    </location>
</feature>
<reference evidence="8" key="1">
    <citation type="journal article" date="2019" name="Int. J. Syst. Evol. Microbiol.">
        <title>The Global Catalogue of Microorganisms (GCM) 10K type strain sequencing project: providing services to taxonomists for standard genome sequencing and annotation.</title>
        <authorList>
            <consortium name="The Broad Institute Genomics Platform"/>
            <consortium name="The Broad Institute Genome Sequencing Center for Infectious Disease"/>
            <person name="Wu L."/>
            <person name="Ma J."/>
        </authorList>
    </citation>
    <scope>NUCLEOTIDE SEQUENCE [LARGE SCALE GENOMIC DNA]</scope>
    <source>
        <strain evidence="8">JCM 18956</strain>
    </source>
</reference>
<evidence type="ECO:0000256" key="4">
    <source>
        <dbReference type="SAM" id="MobiDB-lite"/>
    </source>
</evidence>
<feature type="domain" description="HTH iclR-type" evidence="5">
    <location>
        <begin position="22"/>
        <end position="83"/>
    </location>
</feature>
<proteinExistence type="predicted"/>
<accession>A0ABP8W927</accession>
<dbReference type="Pfam" id="PF01614">
    <property type="entry name" value="IclR_C"/>
    <property type="match status" value="1"/>
</dbReference>
<name>A0ABP8W927_9MICO</name>
<dbReference type="InterPro" id="IPR029016">
    <property type="entry name" value="GAF-like_dom_sf"/>
</dbReference>
<evidence type="ECO:0000256" key="3">
    <source>
        <dbReference type="ARBA" id="ARBA00023163"/>
    </source>
</evidence>
<evidence type="ECO:0000259" key="6">
    <source>
        <dbReference type="PROSITE" id="PS51078"/>
    </source>
</evidence>
<dbReference type="SUPFAM" id="SSF55781">
    <property type="entry name" value="GAF domain-like"/>
    <property type="match status" value="1"/>
</dbReference>
<dbReference type="PANTHER" id="PTHR30136">
    <property type="entry name" value="HELIX-TURN-HELIX TRANSCRIPTIONAL REGULATOR, ICLR FAMILY"/>
    <property type="match status" value="1"/>
</dbReference>
<keyword evidence="2" id="KW-0238">DNA-binding</keyword>
<organism evidence="7 8">
    <name type="scientific">Frondihabitans cladoniiphilus</name>
    <dbReference type="NCBI Taxonomy" id="715785"/>
    <lineage>
        <taxon>Bacteria</taxon>
        <taxon>Bacillati</taxon>
        <taxon>Actinomycetota</taxon>
        <taxon>Actinomycetes</taxon>
        <taxon>Micrococcales</taxon>
        <taxon>Microbacteriaceae</taxon>
        <taxon>Frondihabitans</taxon>
    </lineage>
</organism>
<keyword evidence="3" id="KW-0804">Transcription</keyword>
<dbReference type="InterPro" id="IPR036390">
    <property type="entry name" value="WH_DNA-bd_sf"/>
</dbReference>
<comment type="caution">
    <text evidence="7">The sequence shown here is derived from an EMBL/GenBank/DDBJ whole genome shotgun (WGS) entry which is preliminary data.</text>
</comment>
<gene>
    <name evidence="7" type="ORF">GCM10025780_32840</name>
</gene>
<keyword evidence="8" id="KW-1185">Reference proteome</keyword>
<dbReference type="EMBL" id="BAABLM010000010">
    <property type="protein sequence ID" value="GAA4684314.1"/>
    <property type="molecule type" value="Genomic_DNA"/>
</dbReference>
<dbReference type="InterPro" id="IPR014757">
    <property type="entry name" value="Tscrpt_reg_IclR_C"/>
</dbReference>
<feature type="region of interest" description="Disordered" evidence="4">
    <location>
        <begin position="1"/>
        <end position="20"/>
    </location>
</feature>
<evidence type="ECO:0000313" key="8">
    <source>
        <dbReference type="Proteomes" id="UP001501295"/>
    </source>
</evidence>
<dbReference type="InterPro" id="IPR050707">
    <property type="entry name" value="HTH_MetabolicPath_Reg"/>
</dbReference>